<proteinExistence type="predicted"/>
<dbReference type="EMBL" id="QORN01000028">
    <property type="protein sequence ID" value="MBD5806864.1"/>
    <property type="molecule type" value="Genomic_DNA"/>
</dbReference>
<name>A0ABR8P836_9LACO</name>
<reference evidence="2 3" key="1">
    <citation type="submission" date="2018-07" db="EMBL/GenBank/DDBJ databases">
        <title>Phylogenomic Insights into understanding Host Adaptation of Lactobacillus reuteri by a novel species, Lactobacillus spp. M31.</title>
        <authorList>
            <person name="Sharma S."/>
            <person name="Patil P."/>
            <person name="Korpole S."/>
            <person name="Patil P.B."/>
        </authorList>
    </citation>
    <scope>NUCLEOTIDE SEQUENCE [LARGE SCALE GENOMIC DNA]</scope>
    <source>
        <strain evidence="2 3">M31</strain>
    </source>
</reference>
<feature type="region of interest" description="Disordered" evidence="1">
    <location>
        <begin position="43"/>
        <end position="69"/>
    </location>
</feature>
<protein>
    <submittedName>
        <fullName evidence="2">Uncharacterized protein</fullName>
    </submittedName>
</protein>
<evidence type="ECO:0000313" key="2">
    <source>
        <dbReference type="EMBL" id="MBD5806864.1"/>
    </source>
</evidence>
<evidence type="ECO:0000256" key="1">
    <source>
        <dbReference type="SAM" id="MobiDB-lite"/>
    </source>
</evidence>
<gene>
    <name evidence="2" type="ORF">DTK66_07130</name>
</gene>
<accession>A0ABR8P836</accession>
<sequence>MYYCIVEKITTTPRKINCFGTYTHMCTVTWLVKSRVESKKTGNCKLADGGRDHDPRREAAYGNSNIPSK</sequence>
<organism evidence="2 3">
    <name type="scientific">Limosilactobacillus walteri</name>
    <dbReference type="NCBI Taxonomy" id="2268022"/>
    <lineage>
        <taxon>Bacteria</taxon>
        <taxon>Bacillati</taxon>
        <taxon>Bacillota</taxon>
        <taxon>Bacilli</taxon>
        <taxon>Lactobacillales</taxon>
        <taxon>Lactobacillaceae</taxon>
        <taxon>Limosilactobacillus</taxon>
    </lineage>
</organism>
<dbReference type="Proteomes" id="UP000704341">
    <property type="component" value="Unassembled WGS sequence"/>
</dbReference>
<evidence type="ECO:0000313" key="3">
    <source>
        <dbReference type="Proteomes" id="UP000704341"/>
    </source>
</evidence>
<feature type="compositionally biased region" description="Basic and acidic residues" evidence="1">
    <location>
        <begin position="48"/>
        <end position="59"/>
    </location>
</feature>
<comment type="caution">
    <text evidence="2">The sequence shown here is derived from an EMBL/GenBank/DDBJ whole genome shotgun (WGS) entry which is preliminary data.</text>
</comment>
<keyword evidence="3" id="KW-1185">Reference proteome</keyword>